<name>A0A382USZ3_9ZZZZ</name>
<dbReference type="Pfam" id="PF01663">
    <property type="entry name" value="Phosphodiest"/>
    <property type="match status" value="1"/>
</dbReference>
<dbReference type="AlphaFoldDB" id="A0A382USZ3"/>
<evidence type="ECO:0008006" key="2">
    <source>
        <dbReference type="Google" id="ProtNLM"/>
    </source>
</evidence>
<sequence>PAVTGLSGNFFLDPMTGEEVMMNSATFLRCETILAAAAQAGRKVAMVTAKEKLRDLLSPGLFVEGVIGMAFSSEKAAEAQEETHGIADVEALVGDTPDIYSGEASVYVLRAGVALVEAKRADFLYLSLTDYIQHKFAPEEEGALEFYQALDEQLGRLADLGCLMGITADHGMNAKSDEEGKPRVIYLEDALRERFGDGSKVICPITDPYVVHHGALGSYVTVHLEEPEKVTEIADWVRSLDGVSEVFAKAEASKSLQLPADRIGDLVVMSAADTVLGRSPEYHDLSQLDRP</sequence>
<proteinExistence type="predicted"/>
<organism evidence="1">
    <name type="scientific">marine metagenome</name>
    <dbReference type="NCBI Taxonomy" id="408172"/>
    <lineage>
        <taxon>unclassified sequences</taxon>
        <taxon>metagenomes</taxon>
        <taxon>ecological metagenomes</taxon>
    </lineage>
</organism>
<dbReference type="Gene3D" id="3.30.1360.110">
    <property type="entry name" value="Domain 2, Phosphonoacetate Hydrolase"/>
    <property type="match status" value="1"/>
</dbReference>
<protein>
    <recommendedName>
        <fullName evidence="2">Phosphonoacetate hydrolase</fullName>
    </recommendedName>
</protein>
<gene>
    <name evidence="1" type="ORF">METZ01_LOCUS389779</name>
</gene>
<dbReference type="InterPro" id="IPR002591">
    <property type="entry name" value="Phosphodiest/P_Trfase"/>
</dbReference>
<dbReference type="InterPro" id="IPR017850">
    <property type="entry name" value="Alkaline_phosphatase_core_sf"/>
</dbReference>
<evidence type="ECO:0000313" key="1">
    <source>
        <dbReference type="EMBL" id="SVD36925.1"/>
    </source>
</evidence>
<feature type="non-terminal residue" evidence="1">
    <location>
        <position position="1"/>
    </location>
</feature>
<feature type="non-terminal residue" evidence="1">
    <location>
        <position position="291"/>
    </location>
</feature>
<dbReference type="InterPro" id="IPR023116">
    <property type="entry name" value="Phosphonoacetate_hydro_insert"/>
</dbReference>
<dbReference type="Gene3D" id="3.40.720.10">
    <property type="entry name" value="Alkaline Phosphatase, subunit A"/>
    <property type="match status" value="1"/>
</dbReference>
<accession>A0A382USZ3</accession>
<dbReference type="EMBL" id="UINC01146286">
    <property type="protein sequence ID" value="SVD36925.1"/>
    <property type="molecule type" value="Genomic_DNA"/>
</dbReference>
<dbReference type="SUPFAM" id="SSF53649">
    <property type="entry name" value="Alkaline phosphatase-like"/>
    <property type="match status" value="1"/>
</dbReference>
<reference evidence="1" key="1">
    <citation type="submission" date="2018-05" db="EMBL/GenBank/DDBJ databases">
        <authorList>
            <person name="Lanie J.A."/>
            <person name="Ng W.-L."/>
            <person name="Kazmierczak K.M."/>
            <person name="Andrzejewski T.M."/>
            <person name="Davidsen T.M."/>
            <person name="Wayne K.J."/>
            <person name="Tettelin H."/>
            <person name="Glass J.I."/>
            <person name="Rusch D."/>
            <person name="Podicherti R."/>
            <person name="Tsui H.-C.T."/>
            <person name="Winkler M.E."/>
        </authorList>
    </citation>
    <scope>NUCLEOTIDE SEQUENCE</scope>
</reference>